<accession>A0A5B6V4G6</accession>
<comment type="caution">
    <text evidence="1">The sequence shown here is derived from an EMBL/GenBank/DDBJ whole genome shotgun (WGS) entry which is preliminary data.</text>
</comment>
<dbReference type="OrthoDB" id="1702682at2759"/>
<proteinExistence type="predicted"/>
<dbReference type="AlphaFoldDB" id="A0A5B6V4G6"/>
<sequence length="167" mass="19085">MDEVEFLNVNLPLIELIEKILKYTKYLKEIMARCRKIKRGEPINIDASCSAIITRKIPPKLKIRIGDIHFCKALCDLGANINLMPFLIYKKLELGKLKNTNITLQLADKSSVQPKGVLEDVLVKVCNFIIPVDFVILYFEEDREISILLGRPFLATSRSIIGLEIRN</sequence>
<dbReference type="PANTHER" id="PTHR33067">
    <property type="entry name" value="RNA-DIRECTED DNA POLYMERASE-RELATED"/>
    <property type="match status" value="1"/>
</dbReference>
<dbReference type="Proteomes" id="UP000325315">
    <property type="component" value="Unassembled WGS sequence"/>
</dbReference>
<dbReference type="CDD" id="cd00303">
    <property type="entry name" value="retropepsin_like"/>
    <property type="match status" value="1"/>
</dbReference>
<dbReference type="PANTHER" id="PTHR33067:SF31">
    <property type="entry name" value="RNA-DIRECTED DNA POLYMERASE"/>
    <property type="match status" value="1"/>
</dbReference>
<keyword evidence="2" id="KW-1185">Reference proteome</keyword>
<organism evidence="1 2">
    <name type="scientific">Gossypium australe</name>
    <dbReference type="NCBI Taxonomy" id="47621"/>
    <lineage>
        <taxon>Eukaryota</taxon>
        <taxon>Viridiplantae</taxon>
        <taxon>Streptophyta</taxon>
        <taxon>Embryophyta</taxon>
        <taxon>Tracheophyta</taxon>
        <taxon>Spermatophyta</taxon>
        <taxon>Magnoliopsida</taxon>
        <taxon>eudicotyledons</taxon>
        <taxon>Gunneridae</taxon>
        <taxon>Pentapetalae</taxon>
        <taxon>rosids</taxon>
        <taxon>malvids</taxon>
        <taxon>Malvales</taxon>
        <taxon>Malvaceae</taxon>
        <taxon>Malvoideae</taxon>
        <taxon>Gossypium</taxon>
    </lineage>
</organism>
<gene>
    <name evidence="1" type="ORF">EPI10_008229</name>
</gene>
<evidence type="ECO:0000313" key="2">
    <source>
        <dbReference type="Proteomes" id="UP000325315"/>
    </source>
</evidence>
<reference evidence="2" key="1">
    <citation type="journal article" date="2019" name="Plant Biotechnol. J.">
        <title>Genome sequencing of the Australian wild diploid species Gossypium australe highlights disease resistance and delayed gland morphogenesis.</title>
        <authorList>
            <person name="Cai Y."/>
            <person name="Cai X."/>
            <person name="Wang Q."/>
            <person name="Wang P."/>
            <person name="Zhang Y."/>
            <person name="Cai C."/>
            <person name="Xu Y."/>
            <person name="Wang K."/>
            <person name="Zhou Z."/>
            <person name="Wang C."/>
            <person name="Geng S."/>
            <person name="Li B."/>
            <person name="Dong Q."/>
            <person name="Hou Y."/>
            <person name="Wang H."/>
            <person name="Ai P."/>
            <person name="Liu Z."/>
            <person name="Yi F."/>
            <person name="Sun M."/>
            <person name="An G."/>
            <person name="Cheng J."/>
            <person name="Zhang Y."/>
            <person name="Shi Q."/>
            <person name="Xie Y."/>
            <person name="Shi X."/>
            <person name="Chang Y."/>
            <person name="Huang F."/>
            <person name="Chen Y."/>
            <person name="Hong S."/>
            <person name="Mi L."/>
            <person name="Sun Q."/>
            <person name="Zhang L."/>
            <person name="Zhou B."/>
            <person name="Peng R."/>
            <person name="Zhang X."/>
            <person name="Liu F."/>
        </authorList>
    </citation>
    <scope>NUCLEOTIDE SEQUENCE [LARGE SCALE GENOMIC DNA]</scope>
    <source>
        <strain evidence="2">cv. PA1801</strain>
    </source>
</reference>
<dbReference type="InterPro" id="IPR021109">
    <property type="entry name" value="Peptidase_aspartic_dom_sf"/>
</dbReference>
<name>A0A5B6V4G6_9ROSI</name>
<evidence type="ECO:0000313" key="1">
    <source>
        <dbReference type="EMBL" id="KAA3463916.1"/>
    </source>
</evidence>
<protein>
    <submittedName>
        <fullName evidence="1">General transcriptional corepressor trfA-like</fullName>
    </submittedName>
</protein>
<dbReference type="EMBL" id="SMMG02000008">
    <property type="protein sequence ID" value="KAA3463916.1"/>
    <property type="molecule type" value="Genomic_DNA"/>
</dbReference>
<dbReference type="Gene3D" id="2.40.70.10">
    <property type="entry name" value="Acid Proteases"/>
    <property type="match status" value="1"/>
</dbReference>